<evidence type="ECO:0000313" key="2">
    <source>
        <dbReference type="EMBL" id="ACU86276.1"/>
    </source>
</evidence>
<dbReference type="HOGENOM" id="CLU_060318_2_0_11"/>
<feature type="transmembrane region" description="Helical" evidence="1">
    <location>
        <begin position="227"/>
        <end position="247"/>
    </location>
</feature>
<keyword evidence="1" id="KW-0472">Membrane</keyword>
<evidence type="ECO:0000313" key="3">
    <source>
        <dbReference type="Proteomes" id="UP000001919"/>
    </source>
</evidence>
<dbReference type="STRING" id="446465.Bfae_24900"/>
<sequence>MNVIDSYLDTLFAPYPDTPRLREARAELRTMMEDQQDGLMEEGLTESQAVGRVIAEFGSLEEVAPVLGIDTELGRAGTGPIPPGAPELDLPRARQYVETLHRTQWMPATGLALFVLCAAPLLLLIATTAPPSGEPVGWAVATGIAAVLVMVAAGLLLLMVRDALLKDYEDIAEGDFTAGAQVLAFAEDLRRRRRRDVTIAAATAILLWVLSALPVILTALLSPDDSFAPLLGVSLTLVMVAAGLAIMTGAGWSDTATENLLQSTARDEDSPEHSESPAIRAIAAIYWPVMAAIYLAWSFLSGDWGITWVLWPVAGVLYAGLYSLSAALRTEDPTPQASRRRR</sequence>
<feature type="transmembrane region" description="Helical" evidence="1">
    <location>
        <begin position="306"/>
        <end position="328"/>
    </location>
</feature>
<dbReference type="InterPro" id="IPR036259">
    <property type="entry name" value="MFS_trans_sf"/>
</dbReference>
<keyword evidence="1" id="KW-0812">Transmembrane</keyword>
<feature type="transmembrane region" description="Helical" evidence="1">
    <location>
        <begin position="281"/>
        <end position="300"/>
    </location>
</feature>
<accession>C7MFQ9</accession>
<organism evidence="2 3">
    <name type="scientific">Brachybacterium faecium (strain ATCC 43885 / DSM 4810 / JCM 11609 / LMG 19847 / NBRC 14762 / NCIMB 9860 / 6-10)</name>
    <dbReference type="NCBI Taxonomy" id="446465"/>
    <lineage>
        <taxon>Bacteria</taxon>
        <taxon>Bacillati</taxon>
        <taxon>Actinomycetota</taxon>
        <taxon>Actinomycetes</taxon>
        <taxon>Micrococcales</taxon>
        <taxon>Dermabacteraceae</taxon>
        <taxon>Brachybacterium</taxon>
    </lineage>
</organism>
<reference evidence="2 3" key="1">
    <citation type="journal article" date="2009" name="Stand. Genomic Sci.">
        <title>Complete genome sequence of Brachybacterium faecium type strain (Schefferle 6-10).</title>
        <authorList>
            <person name="Lapidus A."/>
            <person name="Pukall R."/>
            <person name="Labuttii K."/>
            <person name="Copeland A."/>
            <person name="Del Rio T.G."/>
            <person name="Nolan M."/>
            <person name="Chen F."/>
            <person name="Lucas S."/>
            <person name="Tice H."/>
            <person name="Cheng J.F."/>
            <person name="Bruce D."/>
            <person name="Goodwin L."/>
            <person name="Pitluck S."/>
            <person name="Rohde M."/>
            <person name="Goker M."/>
            <person name="Pati A."/>
            <person name="Ivanova N."/>
            <person name="Mavrommatis K."/>
            <person name="Chen A."/>
            <person name="Palaniappan K."/>
            <person name="D'haeseleer P."/>
            <person name="Chain P."/>
            <person name="Bristow J."/>
            <person name="Eisen J.A."/>
            <person name="Markowitz V."/>
            <person name="Hugenholtz P."/>
            <person name="Kyrpides N.C."/>
            <person name="Klenk H.P."/>
        </authorList>
    </citation>
    <scope>NUCLEOTIDE SEQUENCE [LARGE SCALE GENOMIC DNA]</scope>
    <source>
        <strain evidence="3">ATCC 43885 / DSM 4810 / JCM 11609 / LMG 19847 / NBRC 14762 / NCIMB 9860 / 6-10</strain>
    </source>
</reference>
<gene>
    <name evidence="2" type="ordered locus">Bfae_24900</name>
</gene>
<dbReference type="PATRIC" id="fig|446465.5.peg.2469"/>
<keyword evidence="3" id="KW-1185">Reference proteome</keyword>
<dbReference type="eggNOG" id="COG1476">
    <property type="taxonomic scope" value="Bacteria"/>
</dbReference>
<feature type="transmembrane region" description="Helical" evidence="1">
    <location>
        <begin position="136"/>
        <end position="158"/>
    </location>
</feature>
<dbReference type="InterPro" id="IPR047928">
    <property type="entry name" value="Perm_prefix_1"/>
</dbReference>
<feature type="transmembrane region" description="Helical" evidence="1">
    <location>
        <begin position="111"/>
        <end position="130"/>
    </location>
</feature>
<keyword evidence="1" id="KW-1133">Transmembrane helix</keyword>
<name>C7MFQ9_BRAFD</name>
<dbReference type="SUPFAM" id="SSF103473">
    <property type="entry name" value="MFS general substrate transporter"/>
    <property type="match status" value="1"/>
</dbReference>
<dbReference type="NCBIfam" id="NF038403">
    <property type="entry name" value="perm_prefix_1"/>
    <property type="match status" value="1"/>
</dbReference>
<dbReference type="AlphaFoldDB" id="C7MFQ9"/>
<feature type="transmembrane region" description="Helical" evidence="1">
    <location>
        <begin position="199"/>
        <end position="221"/>
    </location>
</feature>
<dbReference type="OrthoDB" id="9815852at2"/>
<dbReference type="Proteomes" id="UP000001919">
    <property type="component" value="Chromosome"/>
</dbReference>
<proteinExistence type="predicted"/>
<dbReference type="KEGG" id="bfa:Bfae_24900"/>
<evidence type="ECO:0000256" key="1">
    <source>
        <dbReference type="SAM" id="Phobius"/>
    </source>
</evidence>
<dbReference type="EMBL" id="CP001643">
    <property type="protein sequence ID" value="ACU86276.1"/>
    <property type="molecule type" value="Genomic_DNA"/>
</dbReference>
<protein>
    <submittedName>
        <fullName evidence="2">Uncharacterized protein</fullName>
    </submittedName>
</protein>